<dbReference type="Pfam" id="PF05598">
    <property type="entry name" value="DUF772"/>
    <property type="match status" value="1"/>
</dbReference>
<organism evidence="4 5">
    <name type="scientific">Ferrimicrobium acidiphilum DSM 19497</name>
    <dbReference type="NCBI Taxonomy" id="1121877"/>
    <lineage>
        <taxon>Bacteria</taxon>
        <taxon>Bacillati</taxon>
        <taxon>Actinomycetota</taxon>
        <taxon>Acidimicrobiia</taxon>
        <taxon>Acidimicrobiales</taxon>
        <taxon>Acidimicrobiaceae</taxon>
        <taxon>Ferrimicrobium</taxon>
    </lineage>
</organism>
<dbReference type="PATRIC" id="fig|1121877.4.peg.1791"/>
<dbReference type="InterPro" id="IPR002559">
    <property type="entry name" value="Transposase_11"/>
</dbReference>
<feature type="region of interest" description="Disordered" evidence="1">
    <location>
        <begin position="278"/>
        <end position="366"/>
    </location>
</feature>
<protein>
    <submittedName>
        <fullName evidence="4">Transposase DDE domain protein</fullName>
    </submittedName>
</protein>
<comment type="caution">
    <text evidence="4">The sequence shown here is derived from an EMBL/GenBank/DDBJ whole genome shotgun (WGS) entry which is preliminary data.</text>
</comment>
<dbReference type="GO" id="GO:0004803">
    <property type="term" value="F:transposase activity"/>
    <property type="evidence" value="ECO:0007669"/>
    <property type="project" value="InterPro"/>
</dbReference>
<dbReference type="GO" id="GO:0003677">
    <property type="term" value="F:DNA binding"/>
    <property type="evidence" value="ECO:0007669"/>
    <property type="project" value="InterPro"/>
</dbReference>
<dbReference type="Proteomes" id="UP000032336">
    <property type="component" value="Unassembled WGS sequence"/>
</dbReference>
<evidence type="ECO:0000313" key="4">
    <source>
        <dbReference type="EMBL" id="KJE76683.1"/>
    </source>
</evidence>
<name>A0A0D8FTS6_9ACTN</name>
<dbReference type="Pfam" id="PF01609">
    <property type="entry name" value="DDE_Tnp_1"/>
    <property type="match status" value="1"/>
</dbReference>
<sequence length="554" mass="60983">MSGENWGHESWRKGWLCGKIVAMSCDDVTVEPVGVTKSSKGSKTKPPIGSAKTFRSYDQGQMFLMPPSLDDWLPKDHTARFISEVVDELLDLSVIYASYVEASGGPPYDPTMMLKLLLYAYSTGVTSSREMERRCHVDIAFRWLSANTTPDYRSLARFRRRHEKALGDLFNQVPVLCSEAGLVKLGRVALDGTKLRASASRRKSMSYSRLGPRIAELEAQVATILAEAEATDLAEDEAFGVDKRGDEIPEELRRRETRIAKMRKAKEAIEAEARAKAEAKADKRAKANTTTSKKAEVKASTDVKANTQAPTSTDAKTEGTVVDDAKGAGSTETVAPAPTSTDADATQTPIRPNPKTQRSFTDPESRMMKTNDGFQFAYNAQAVVDEGSQVIVATKVTQAATDVNELIPMIEATTTSLKAANITRSPRVYLADAGYCSEANLGHITKFDINALVATGRMKHNERVSESPRGRIPKNTTRRERMARSLRTKSGRIDYARRKAIVEPVFGQMKVRQKAGHLRLRGLQGAETEWTLHSICHNLRKLSNARVNAGLVMA</sequence>
<dbReference type="PANTHER" id="PTHR33408">
    <property type="entry name" value="TRANSPOSASE"/>
    <property type="match status" value="1"/>
</dbReference>
<evidence type="ECO:0000259" key="2">
    <source>
        <dbReference type="Pfam" id="PF01609"/>
    </source>
</evidence>
<proteinExistence type="predicted"/>
<reference evidence="4 5" key="1">
    <citation type="submission" date="2015-01" db="EMBL/GenBank/DDBJ databases">
        <title>Draft genome of the acidophilic iron oxidizer Ferrimicrobium acidiphilum strain T23.</title>
        <authorList>
            <person name="Poehlein A."/>
            <person name="Eisen S."/>
            <person name="Schloemann M."/>
            <person name="Johnson B.D."/>
            <person name="Daniel R."/>
            <person name="Muehling M."/>
        </authorList>
    </citation>
    <scope>NUCLEOTIDE SEQUENCE [LARGE SCALE GENOMIC DNA]</scope>
    <source>
        <strain evidence="4 5">T23</strain>
    </source>
</reference>
<dbReference type="NCBIfam" id="NF033551">
    <property type="entry name" value="transpos_IS1182"/>
    <property type="match status" value="1"/>
</dbReference>
<evidence type="ECO:0000256" key="1">
    <source>
        <dbReference type="SAM" id="MobiDB-lite"/>
    </source>
</evidence>
<dbReference type="PANTHER" id="PTHR33408:SF2">
    <property type="entry name" value="TRANSPOSASE DDE DOMAIN-CONTAINING PROTEIN"/>
    <property type="match status" value="1"/>
</dbReference>
<feature type="compositionally biased region" description="Low complexity" evidence="1">
    <location>
        <begin position="335"/>
        <end position="349"/>
    </location>
</feature>
<feature type="domain" description="Transposase InsH N-terminal" evidence="3">
    <location>
        <begin position="68"/>
        <end position="161"/>
    </location>
</feature>
<accession>A0A0D8FTS6</accession>
<dbReference type="STRING" id="1121877.FEAC_16120"/>
<evidence type="ECO:0000259" key="3">
    <source>
        <dbReference type="Pfam" id="PF05598"/>
    </source>
</evidence>
<dbReference type="eggNOG" id="COG3666">
    <property type="taxonomic scope" value="Bacteria"/>
</dbReference>
<dbReference type="InterPro" id="IPR008490">
    <property type="entry name" value="Transposase_InsH_N"/>
</dbReference>
<feature type="compositionally biased region" description="Polar residues" evidence="1">
    <location>
        <begin position="303"/>
        <end position="314"/>
    </location>
</feature>
<dbReference type="InterPro" id="IPR047629">
    <property type="entry name" value="IS1182_transpos"/>
</dbReference>
<feature type="domain" description="Transposase IS4-like" evidence="2">
    <location>
        <begin position="341"/>
        <end position="539"/>
    </location>
</feature>
<gene>
    <name evidence="4" type="ORF">FEAC_16120</name>
</gene>
<dbReference type="GO" id="GO:0006313">
    <property type="term" value="P:DNA transposition"/>
    <property type="evidence" value="ECO:0007669"/>
    <property type="project" value="InterPro"/>
</dbReference>
<dbReference type="AlphaFoldDB" id="A0A0D8FTS6"/>
<dbReference type="EMBL" id="JXUW01000013">
    <property type="protein sequence ID" value="KJE76683.1"/>
    <property type="molecule type" value="Genomic_DNA"/>
</dbReference>
<keyword evidence="5" id="KW-1185">Reference proteome</keyword>
<evidence type="ECO:0000313" key="5">
    <source>
        <dbReference type="Proteomes" id="UP000032336"/>
    </source>
</evidence>